<dbReference type="GO" id="GO:0051453">
    <property type="term" value="P:regulation of intracellular pH"/>
    <property type="evidence" value="ECO:0007669"/>
    <property type="project" value="TreeGrafter"/>
</dbReference>
<feature type="transmembrane region" description="Helical" evidence="15">
    <location>
        <begin position="291"/>
        <end position="315"/>
    </location>
</feature>
<accession>A0AAV2T7H7</accession>
<feature type="transmembrane region" description="Helical" evidence="15">
    <location>
        <begin position="380"/>
        <end position="400"/>
    </location>
</feature>
<evidence type="ECO:0000256" key="9">
    <source>
        <dbReference type="ARBA" id="ARBA00023053"/>
    </source>
</evidence>
<dbReference type="PRINTS" id="PR01084">
    <property type="entry name" value="NAHEXCHNGR"/>
</dbReference>
<dbReference type="InterPro" id="IPR004709">
    <property type="entry name" value="NaH_exchanger"/>
</dbReference>
<feature type="transmembrane region" description="Helical" evidence="15">
    <location>
        <begin position="180"/>
        <end position="203"/>
    </location>
</feature>
<evidence type="ECO:0000256" key="3">
    <source>
        <dbReference type="ARBA" id="ARBA00007367"/>
    </source>
</evidence>
<keyword evidence="7" id="KW-0967">Endosome</keyword>
<dbReference type="Pfam" id="PF00999">
    <property type="entry name" value="Na_H_Exchanger"/>
    <property type="match status" value="1"/>
</dbReference>
<keyword evidence="8 15" id="KW-1133">Transmembrane helix</keyword>
<dbReference type="GO" id="GO:0055038">
    <property type="term" value="C:recycling endosome membrane"/>
    <property type="evidence" value="ECO:0007669"/>
    <property type="project" value="UniProtKB-SubCell"/>
</dbReference>
<keyword evidence="9" id="KW-0915">Sodium</keyword>
<evidence type="ECO:0000256" key="13">
    <source>
        <dbReference type="RuleBase" id="RU003722"/>
    </source>
</evidence>
<organism evidence="17 18">
    <name type="scientific">Calicophoron daubneyi</name>
    <name type="common">Rumen fluke</name>
    <name type="synonym">Paramphistomum daubneyi</name>
    <dbReference type="NCBI Taxonomy" id="300641"/>
    <lineage>
        <taxon>Eukaryota</taxon>
        <taxon>Metazoa</taxon>
        <taxon>Spiralia</taxon>
        <taxon>Lophotrochozoa</taxon>
        <taxon>Platyhelminthes</taxon>
        <taxon>Trematoda</taxon>
        <taxon>Digenea</taxon>
        <taxon>Plagiorchiida</taxon>
        <taxon>Pronocephalata</taxon>
        <taxon>Paramphistomoidea</taxon>
        <taxon>Paramphistomidae</taxon>
        <taxon>Calicophoron</taxon>
    </lineage>
</organism>
<feature type="compositionally biased region" description="Polar residues" evidence="14">
    <location>
        <begin position="458"/>
        <end position="473"/>
    </location>
</feature>
<keyword evidence="6 13" id="KW-0812">Transmembrane</keyword>
<feature type="transmembrane region" description="Helical" evidence="15">
    <location>
        <begin position="327"/>
        <end position="360"/>
    </location>
</feature>
<dbReference type="AlphaFoldDB" id="A0AAV2T7H7"/>
<name>A0AAV2T7H7_CALDB</name>
<gene>
    <name evidence="17" type="ORF">CDAUBV1_LOCUS6701</name>
</gene>
<evidence type="ECO:0000256" key="5">
    <source>
        <dbReference type="ARBA" id="ARBA00022475"/>
    </source>
</evidence>
<dbReference type="InterPro" id="IPR018422">
    <property type="entry name" value="Cation/H_exchanger_CPA1"/>
</dbReference>
<dbReference type="Proteomes" id="UP001497525">
    <property type="component" value="Unassembled WGS sequence"/>
</dbReference>
<proteinExistence type="inferred from homology"/>
<dbReference type="Gene3D" id="6.10.140.1330">
    <property type="match status" value="1"/>
</dbReference>
<feature type="transmembrane region" description="Helical" evidence="15">
    <location>
        <begin position="66"/>
        <end position="83"/>
    </location>
</feature>
<feature type="domain" description="Cation/H+ exchanger transmembrane" evidence="16">
    <location>
        <begin position="46"/>
        <end position="558"/>
    </location>
</feature>
<evidence type="ECO:0000256" key="11">
    <source>
        <dbReference type="ARBA" id="ARBA00023136"/>
    </source>
</evidence>
<protein>
    <recommendedName>
        <fullName evidence="13">Sodium/hydrogen exchanger</fullName>
    </recommendedName>
</protein>
<keyword evidence="4 13" id="KW-0813">Transport</keyword>
<dbReference type="EMBL" id="CAXLJL010000156">
    <property type="protein sequence ID" value="CAL5133467.1"/>
    <property type="molecule type" value="Genomic_DNA"/>
</dbReference>
<evidence type="ECO:0000256" key="1">
    <source>
        <dbReference type="ARBA" id="ARBA00004195"/>
    </source>
</evidence>
<keyword evidence="5" id="KW-1003">Cell membrane</keyword>
<reference evidence="17" key="1">
    <citation type="submission" date="2024-06" db="EMBL/GenBank/DDBJ databases">
        <authorList>
            <person name="Liu X."/>
            <person name="Lenzi L."/>
            <person name="Haldenby T S."/>
            <person name="Uol C."/>
        </authorList>
    </citation>
    <scope>NUCLEOTIDE SEQUENCE</scope>
</reference>
<feature type="transmembrane region" description="Helical" evidence="15">
    <location>
        <begin position="534"/>
        <end position="559"/>
    </location>
</feature>
<evidence type="ECO:0000256" key="12">
    <source>
        <dbReference type="ARBA" id="ARBA00023201"/>
    </source>
</evidence>
<keyword evidence="12 13" id="KW-0739">Sodium transport</keyword>
<evidence type="ECO:0000259" key="16">
    <source>
        <dbReference type="Pfam" id="PF00999"/>
    </source>
</evidence>
<dbReference type="GO" id="GO:0005886">
    <property type="term" value="C:plasma membrane"/>
    <property type="evidence" value="ECO:0007669"/>
    <property type="project" value="UniProtKB-SubCell"/>
</dbReference>
<dbReference type="GO" id="GO:0098719">
    <property type="term" value="P:sodium ion import across plasma membrane"/>
    <property type="evidence" value="ECO:0007669"/>
    <property type="project" value="TreeGrafter"/>
</dbReference>
<keyword evidence="11 15" id="KW-0472">Membrane</keyword>
<evidence type="ECO:0000256" key="7">
    <source>
        <dbReference type="ARBA" id="ARBA00022753"/>
    </source>
</evidence>
<evidence type="ECO:0000256" key="15">
    <source>
        <dbReference type="SAM" id="Phobius"/>
    </source>
</evidence>
<keyword evidence="10 13" id="KW-0406">Ion transport</keyword>
<evidence type="ECO:0000313" key="17">
    <source>
        <dbReference type="EMBL" id="CAL5133467.1"/>
    </source>
</evidence>
<dbReference type="InterPro" id="IPR006153">
    <property type="entry name" value="Cation/H_exchanger_TM"/>
</dbReference>
<dbReference type="GO" id="GO:0015386">
    <property type="term" value="F:potassium:proton antiporter activity"/>
    <property type="evidence" value="ECO:0007669"/>
    <property type="project" value="TreeGrafter"/>
</dbReference>
<feature type="transmembrane region" description="Helical" evidence="15">
    <location>
        <begin position="407"/>
        <end position="426"/>
    </location>
</feature>
<evidence type="ECO:0000256" key="8">
    <source>
        <dbReference type="ARBA" id="ARBA00022989"/>
    </source>
</evidence>
<keyword evidence="13" id="KW-0050">Antiport</keyword>
<evidence type="ECO:0000256" key="6">
    <source>
        <dbReference type="ARBA" id="ARBA00022692"/>
    </source>
</evidence>
<dbReference type="PANTHER" id="PTHR10110">
    <property type="entry name" value="SODIUM/HYDROGEN EXCHANGER"/>
    <property type="match status" value="1"/>
</dbReference>
<sequence length="732" mass="82135">MAAADPFDQCLINENKIVEKHTEERIQLDHRLDSLILLVYVILLVLSVLTIWTFKHRRFRFFHETGLSVIYGFIVGIALRYLMKPSEVSVEYHDFPRPVNASCGGRLPPEKMIVRLPLQNSNLSMSFQYGFDQLTVRDIPSNNKATFNPEIFFNVLLPPIIFTAGYSMKRSNFFNNLGAILTYAVFGTLLSALATGIICYGFTRGISDLSKLLSFADCLLFGSIISATDPVTVLTIFTDLKVDVTLYALVFGESVLNDALAIALSQSVEQYGSLSAGIFDTHAFMYSVSHFLVMFGVSFAIGVIVGFLTALLTKFTHIRDYPTLETALFILMSYSTFLLAETVGFTGIVAVLFCGIIQAHYTYNNLSEESKVWTREFFEILNFLSENFVFAYIGVSTFTFQQHYWDVRFVLIALFACIVARAVNVYPLSAIINLCRSYGKSCKSDCFRGRSRARQSAETQSSVVDANSGQSSGYDVLKDSYRPSSDQDDESTKMFTADIPWNVQHMLFYSGLRGAMAFSLAIRNTSSTTRQMFFSTTIVVVMITVIIFGGLSTTMLAWLKIRVGVNSPQATEGSSYHDDNVLRPPRRHLGCCAYCWYRLDRQYIMPLFTNRGPPLTESVPWCCYPIAKLLTTTQQLNQPLDEQSSRPETRGDSPAVLILHDRNVGVKLDSESALDPKSYQYTPLIQMDGHETRELKAHDDSSADLSDVLNHAHPDPLDSTKVQGRFIHQDIA</sequence>
<evidence type="ECO:0000313" key="18">
    <source>
        <dbReference type="Proteomes" id="UP001497525"/>
    </source>
</evidence>
<comment type="subcellular location">
    <subcellularLocation>
        <location evidence="2">Cell membrane</location>
        <topology evidence="2">Multi-pass membrane protein</topology>
    </subcellularLocation>
    <subcellularLocation>
        <location evidence="1">Recycling endosome membrane</location>
        <topology evidence="1">Multi-pass membrane protein</topology>
    </subcellularLocation>
</comment>
<evidence type="ECO:0000256" key="10">
    <source>
        <dbReference type="ARBA" id="ARBA00023065"/>
    </source>
</evidence>
<evidence type="ECO:0000256" key="4">
    <source>
        <dbReference type="ARBA" id="ARBA00022448"/>
    </source>
</evidence>
<comment type="caution">
    <text evidence="17">The sequence shown here is derived from an EMBL/GenBank/DDBJ whole genome shotgun (WGS) entry which is preliminary data.</text>
</comment>
<comment type="similarity">
    <text evidence="3 13">Belongs to the monovalent cation:proton antiporter 1 (CPA1) transporter (TC 2.A.36) family.</text>
</comment>
<dbReference type="GO" id="GO:0015385">
    <property type="term" value="F:sodium:proton antiporter activity"/>
    <property type="evidence" value="ECO:0007669"/>
    <property type="project" value="InterPro"/>
</dbReference>
<feature type="transmembrane region" description="Helical" evidence="15">
    <location>
        <begin position="35"/>
        <end position="54"/>
    </location>
</feature>
<dbReference type="PANTHER" id="PTHR10110:SF187">
    <property type="entry name" value="SODIUM_HYDROGEN EXCHANGER"/>
    <property type="match status" value="1"/>
</dbReference>
<dbReference type="NCBIfam" id="TIGR00840">
    <property type="entry name" value="b_cpa1"/>
    <property type="match status" value="1"/>
</dbReference>
<evidence type="ECO:0000256" key="2">
    <source>
        <dbReference type="ARBA" id="ARBA00004651"/>
    </source>
</evidence>
<evidence type="ECO:0000256" key="14">
    <source>
        <dbReference type="SAM" id="MobiDB-lite"/>
    </source>
</evidence>
<dbReference type="InterPro" id="IPR002090">
    <property type="entry name" value="NHE-6/7/9"/>
</dbReference>
<feature type="region of interest" description="Disordered" evidence="14">
    <location>
        <begin position="458"/>
        <end position="491"/>
    </location>
</feature>
<dbReference type="PRINTS" id="PR01088">
    <property type="entry name" value="NAHEXCHNGR6"/>
</dbReference>